<feature type="repeat" description="TPR" evidence="3">
    <location>
        <begin position="329"/>
        <end position="362"/>
    </location>
</feature>
<evidence type="ECO:0000256" key="3">
    <source>
        <dbReference type="PROSITE-ProRule" id="PRU00339"/>
    </source>
</evidence>
<accession>A0A2W1JTV9</accession>
<dbReference type="Pfam" id="PF13414">
    <property type="entry name" value="TPR_11"/>
    <property type="match status" value="2"/>
</dbReference>
<dbReference type="InterPro" id="IPR013105">
    <property type="entry name" value="TPR_2"/>
</dbReference>
<feature type="repeat" description="TPR" evidence="3">
    <location>
        <begin position="173"/>
        <end position="206"/>
    </location>
</feature>
<dbReference type="Pfam" id="PF13181">
    <property type="entry name" value="TPR_8"/>
    <property type="match status" value="1"/>
</dbReference>
<evidence type="ECO:0000313" key="6">
    <source>
        <dbReference type="Proteomes" id="UP000248857"/>
    </source>
</evidence>
<protein>
    <submittedName>
        <fullName evidence="5">TPR repeat-containing protein YrrB</fullName>
    </submittedName>
</protein>
<reference evidence="5 6" key="1">
    <citation type="journal article" date="2018" name="Sci. Rep.">
        <title>A novel species of the marine cyanobacterium Acaryochloris with a unique pigment content and lifestyle.</title>
        <authorList>
            <person name="Partensky F."/>
            <person name="Six C."/>
            <person name="Ratin M."/>
            <person name="Garczarek L."/>
            <person name="Vaulot D."/>
            <person name="Probert I."/>
            <person name="Calteau A."/>
            <person name="Gourvil P."/>
            <person name="Marie D."/>
            <person name="Grebert T."/>
            <person name="Bouchier C."/>
            <person name="Le Panse S."/>
            <person name="Gachenot M."/>
            <person name="Rodriguez F."/>
            <person name="Garrido J.L."/>
        </authorList>
    </citation>
    <scope>NUCLEOTIDE SEQUENCE [LARGE SCALE GENOMIC DNA]</scope>
    <source>
        <strain evidence="5 6">RCC1774</strain>
    </source>
</reference>
<organism evidence="5 6">
    <name type="scientific">Acaryochloris thomasi RCC1774</name>
    <dbReference type="NCBI Taxonomy" id="1764569"/>
    <lineage>
        <taxon>Bacteria</taxon>
        <taxon>Bacillati</taxon>
        <taxon>Cyanobacteriota</taxon>
        <taxon>Cyanophyceae</taxon>
        <taxon>Acaryochloridales</taxon>
        <taxon>Acaryochloridaceae</taxon>
        <taxon>Acaryochloris</taxon>
        <taxon>Acaryochloris thomasi</taxon>
    </lineage>
</organism>
<dbReference type="SMART" id="SM00028">
    <property type="entry name" value="TPR"/>
    <property type="match status" value="10"/>
</dbReference>
<dbReference type="Pfam" id="PF07719">
    <property type="entry name" value="TPR_2"/>
    <property type="match status" value="1"/>
</dbReference>
<keyword evidence="6" id="KW-1185">Reference proteome</keyword>
<feature type="region of interest" description="Disordered" evidence="4">
    <location>
        <begin position="285"/>
        <end position="327"/>
    </location>
</feature>
<feature type="compositionally biased region" description="Low complexity" evidence="4">
    <location>
        <begin position="293"/>
        <end position="317"/>
    </location>
</feature>
<sequence length="628" mass="68784">MSSFLGKLRNLFTDQPSLPVSHAGALAKVYGDDLDSPEAFINRANKRAVNGDVDGALDDFNEAIQLNPAKATAYFNRGFLHNTVGRFEQAILDFSEAIQLLPDYDEAYFHRGIGRAQSNDLQGAVGDFSQALQINSLCVKAYYRRAEALAELGDEKGALADYSQAILNVPRDANAYYRRGLFLARLGEQPTAINDFTQAIERKSDHADAYFHRGYCYAQLGDEARATQDFSQALLYDPSHEAAQYNRTYSLEALKGASDPPPLLPSAQEPVCAPERQLEAATDPLPGEAQFAPSSTSSIEVSWSESVPPEVELSSSSSPPPAVMPPESVESYFDRAQARAVQGDLLGAISDYTEIIERDPHNTQAYYQRGQSRNALGDADAAMQDLEQAIHWTRLQSLSLLKDFSGELADTIATLKSDLPANPQPSDKTLPPIESAIEATSQAIRDNPNDAHAFFERGKSRALLGDLDGAIADYTESIRLDPTQSEVYYKRGRSRAALGDSQGATEDLNHAIRQKPLAKTPRPSKKSEGPLPFANRMSPSQCDHQGNLPHNRFCIHCGIPLALDVQPQPPSEAETLFEQGVTSAKTGDKVSGIKALASALPLFLEQQNMDRYQETMKMIQHYSNDLPS</sequence>
<dbReference type="InterPro" id="IPR050498">
    <property type="entry name" value="Ycf3"/>
</dbReference>
<dbReference type="RefSeq" id="WP_233501339.1">
    <property type="nucleotide sequence ID" value="NZ_CAWNWM010000002.1"/>
</dbReference>
<keyword evidence="1" id="KW-0677">Repeat</keyword>
<name>A0A2W1JTV9_9CYAN</name>
<feature type="repeat" description="TPR" evidence="3">
    <location>
        <begin position="37"/>
        <end position="70"/>
    </location>
</feature>
<dbReference type="PROSITE" id="PS50293">
    <property type="entry name" value="TPR_REGION"/>
    <property type="match status" value="2"/>
</dbReference>
<keyword evidence="2 3" id="KW-0802">TPR repeat</keyword>
<feature type="repeat" description="TPR" evidence="3">
    <location>
        <begin position="71"/>
        <end position="104"/>
    </location>
</feature>
<feature type="repeat" description="TPR" evidence="3">
    <location>
        <begin position="451"/>
        <end position="484"/>
    </location>
</feature>
<feature type="repeat" description="TPR" evidence="3">
    <location>
        <begin position="207"/>
        <end position="240"/>
    </location>
</feature>
<evidence type="ECO:0000256" key="1">
    <source>
        <dbReference type="ARBA" id="ARBA00022737"/>
    </source>
</evidence>
<comment type="caution">
    <text evidence="5">The sequence shown here is derived from an EMBL/GenBank/DDBJ whole genome shotgun (WGS) entry which is preliminary data.</text>
</comment>
<dbReference type="PANTHER" id="PTHR44858">
    <property type="entry name" value="TETRATRICOPEPTIDE REPEAT PROTEIN 6"/>
    <property type="match status" value="1"/>
</dbReference>
<dbReference type="Pfam" id="PF13432">
    <property type="entry name" value="TPR_16"/>
    <property type="match status" value="2"/>
</dbReference>
<evidence type="ECO:0000256" key="2">
    <source>
        <dbReference type="ARBA" id="ARBA00022803"/>
    </source>
</evidence>
<dbReference type="GO" id="GO:0009279">
    <property type="term" value="C:cell outer membrane"/>
    <property type="evidence" value="ECO:0007669"/>
    <property type="project" value="TreeGrafter"/>
</dbReference>
<dbReference type="PROSITE" id="PS50005">
    <property type="entry name" value="TPR"/>
    <property type="match status" value="6"/>
</dbReference>
<evidence type="ECO:0000313" key="5">
    <source>
        <dbReference type="EMBL" id="PZD74485.1"/>
    </source>
</evidence>
<dbReference type="InterPro" id="IPR011990">
    <property type="entry name" value="TPR-like_helical_dom_sf"/>
</dbReference>
<evidence type="ECO:0000256" key="4">
    <source>
        <dbReference type="SAM" id="MobiDB-lite"/>
    </source>
</evidence>
<feature type="region of interest" description="Disordered" evidence="4">
    <location>
        <begin position="494"/>
        <end position="544"/>
    </location>
</feature>
<gene>
    <name evidence="5" type="primary">yrrB_4</name>
    <name evidence="5" type="ORF">C1752_00931</name>
</gene>
<dbReference type="Gene3D" id="1.25.40.10">
    <property type="entry name" value="Tetratricopeptide repeat domain"/>
    <property type="match status" value="5"/>
</dbReference>
<dbReference type="Proteomes" id="UP000248857">
    <property type="component" value="Unassembled WGS sequence"/>
</dbReference>
<dbReference type="PANTHER" id="PTHR44858:SF1">
    <property type="entry name" value="UDP-N-ACETYLGLUCOSAMINE--PEPTIDE N-ACETYLGLUCOSAMINYLTRANSFERASE SPINDLY-RELATED"/>
    <property type="match status" value="1"/>
</dbReference>
<dbReference type="SUPFAM" id="SSF48452">
    <property type="entry name" value="TPR-like"/>
    <property type="match status" value="2"/>
</dbReference>
<proteinExistence type="predicted"/>
<dbReference type="InterPro" id="IPR019734">
    <property type="entry name" value="TPR_rpt"/>
</dbReference>
<dbReference type="GO" id="GO:0046813">
    <property type="term" value="P:receptor-mediated virion attachment to host cell"/>
    <property type="evidence" value="ECO:0007669"/>
    <property type="project" value="TreeGrafter"/>
</dbReference>
<dbReference type="AlphaFoldDB" id="A0A2W1JTV9"/>
<dbReference type="EMBL" id="PQWO01000002">
    <property type="protein sequence ID" value="PZD74485.1"/>
    <property type="molecule type" value="Genomic_DNA"/>
</dbReference>